<dbReference type="Proteomes" id="UP000011531">
    <property type="component" value="Unassembled WGS sequence"/>
</dbReference>
<dbReference type="InterPro" id="IPR011060">
    <property type="entry name" value="RibuloseP-bd_barrel"/>
</dbReference>
<comment type="caution">
    <text evidence="2">The sequence shown here is derived from an EMBL/GenBank/DDBJ whole genome shotgun (WGS) entry which is preliminary data.</text>
</comment>
<dbReference type="CDD" id="cd04722">
    <property type="entry name" value="TIM_phosphate_binding"/>
    <property type="match status" value="1"/>
</dbReference>
<evidence type="ECO:0000313" key="2">
    <source>
        <dbReference type="EMBL" id="ELY53717.1"/>
    </source>
</evidence>
<reference evidence="2 3" key="1">
    <citation type="journal article" date="2014" name="PLoS Genet.">
        <title>Phylogenetically driven sequencing of extremely halophilic archaea reveals strategies for static and dynamic osmo-response.</title>
        <authorList>
            <person name="Becker E.A."/>
            <person name="Seitzer P.M."/>
            <person name="Tritt A."/>
            <person name="Larsen D."/>
            <person name="Krusor M."/>
            <person name="Yao A.I."/>
            <person name="Wu D."/>
            <person name="Madern D."/>
            <person name="Eisen J.A."/>
            <person name="Darling A.E."/>
            <person name="Facciotti M.T."/>
        </authorList>
    </citation>
    <scope>NUCLEOTIDE SEQUENCE [LARGE SCALE GENOMIC DNA]</scope>
    <source>
        <strain evidence="2 3">DSM 18795</strain>
    </source>
</reference>
<dbReference type="PIRSF" id="PIRSF005956">
    <property type="entry name" value="BtpA"/>
    <property type="match status" value="1"/>
</dbReference>
<name>L9WWC7_9EURY</name>
<organism evidence="2 3">
    <name type="scientific">Natronococcus jeotgali DSM 18795</name>
    <dbReference type="NCBI Taxonomy" id="1227498"/>
    <lineage>
        <taxon>Archaea</taxon>
        <taxon>Methanobacteriati</taxon>
        <taxon>Methanobacteriota</taxon>
        <taxon>Stenosarchaea group</taxon>
        <taxon>Halobacteria</taxon>
        <taxon>Halobacteriales</taxon>
        <taxon>Natrialbaceae</taxon>
        <taxon>Natronococcus</taxon>
    </lineage>
</organism>
<sequence>MDSDFLDRFDAARPVLGMVHLPALPGAPGYDADGGRESIRRRALADARTLEAGGVDGIVLENFGDAPFHPEDVPTHTVAEMAAIATRVAGAVDLPIGINVLRNDAEAALSVAAAVGAEFVRVNGHVGAAATDQGVLEGRAHETLRLRERIDADVAVLADVHVKHATPVGADDVRRAALEAAERGRADGLVVSGPGTGAATALEDVERVAGALSDRGLGVPTFVGSGVAPETVRDCFAAGADGVVVGTALKEGGETTNPVSRERVAALVAAARGDA</sequence>
<dbReference type="OrthoDB" id="38543at2157"/>
<dbReference type="InterPro" id="IPR013785">
    <property type="entry name" value="Aldolase_TIM"/>
</dbReference>
<dbReference type="PANTHER" id="PTHR21381">
    <property type="entry name" value="ZGC:162297"/>
    <property type="match status" value="1"/>
</dbReference>
<dbReference type="EMBL" id="AOIA01000144">
    <property type="protein sequence ID" value="ELY53717.1"/>
    <property type="molecule type" value="Genomic_DNA"/>
</dbReference>
<evidence type="ECO:0000256" key="1">
    <source>
        <dbReference type="ARBA" id="ARBA00006007"/>
    </source>
</evidence>
<dbReference type="PANTHER" id="PTHR21381:SF3">
    <property type="entry name" value="SGC REGION PROTEIN SGCQ-RELATED"/>
    <property type="match status" value="1"/>
</dbReference>
<dbReference type="PATRIC" id="fig|1227498.3.peg.3392"/>
<gene>
    <name evidence="2" type="ORF">C492_17203</name>
</gene>
<accession>L9WWC7</accession>
<dbReference type="Pfam" id="PF03437">
    <property type="entry name" value="BtpA"/>
    <property type="match status" value="1"/>
</dbReference>
<dbReference type="NCBIfam" id="TIGR00259">
    <property type="entry name" value="thylakoid_BtpA"/>
    <property type="match status" value="1"/>
</dbReference>
<proteinExistence type="inferred from homology"/>
<dbReference type="AlphaFoldDB" id="L9WWC7"/>
<dbReference type="SUPFAM" id="SSF51366">
    <property type="entry name" value="Ribulose-phoshate binding barrel"/>
    <property type="match status" value="1"/>
</dbReference>
<comment type="similarity">
    <text evidence="1">Belongs to the BtpA family.</text>
</comment>
<evidence type="ECO:0000313" key="3">
    <source>
        <dbReference type="Proteomes" id="UP000011531"/>
    </source>
</evidence>
<dbReference type="Gene3D" id="3.20.20.70">
    <property type="entry name" value="Aldolase class I"/>
    <property type="match status" value="1"/>
</dbReference>
<dbReference type="InterPro" id="IPR005137">
    <property type="entry name" value="BtpA"/>
</dbReference>
<dbReference type="RefSeq" id="WP_008425750.1">
    <property type="nucleotide sequence ID" value="NZ_AOIA01000144.1"/>
</dbReference>
<protein>
    <submittedName>
        <fullName evidence="2">Photosystem I assembly BtpA</fullName>
    </submittedName>
</protein>
<keyword evidence="3" id="KW-1185">Reference proteome</keyword>